<comment type="caution">
    <text evidence="3">The sequence shown here is derived from an EMBL/GenBank/DDBJ whole genome shotgun (WGS) entry which is preliminary data.</text>
</comment>
<accession>A0ABV6M9K4</accession>
<gene>
    <name evidence="3" type="ORF">ACFFIA_27100</name>
</gene>
<dbReference type="SUPFAM" id="SSF52499">
    <property type="entry name" value="Isochorismatase-like hydrolases"/>
    <property type="match status" value="1"/>
</dbReference>
<evidence type="ECO:0000313" key="4">
    <source>
        <dbReference type="Proteomes" id="UP001589867"/>
    </source>
</evidence>
<organism evidence="3 4">
    <name type="scientific">Phytohabitans kaempferiae</name>
    <dbReference type="NCBI Taxonomy" id="1620943"/>
    <lineage>
        <taxon>Bacteria</taxon>
        <taxon>Bacillati</taxon>
        <taxon>Actinomycetota</taxon>
        <taxon>Actinomycetes</taxon>
        <taxon>Micromonosporales</taxon>
        <taxon>Micromonosporaceae</taxon>
    </lineage>
</organism>
<reference evidence="3 4" key="1">
    <citation type="submission" date="2024-09" db="EMBL/GenBank/DDBJ databases">
        <authorList>
            <person name="Sun Q."/>
            <person name="Mori K."/>
        </authorList>
    </citation>
    <scope>NUCLEOTIDE SEQUENCE [LARGE SCALE GENOMIC DNA]</scope>
    <source>
        <strain evidence="3 4">TBRC 3947</strain>
    </source>
</reference>
<name>A0ABV6M9K4_9ACTN</name>
<dbReference type="Gene3D" id="3.40.50.850">
    <property type="entry name" value="Isochorismatase-like"/>
    <property type="match status" value="1"/>
</dbReference>
<evidence type="ECO:0000259" key="2">
    <source>
        <dbReference type="Pfam" id="PF00857"/>
    </source>
</evidence>
<dbReference type="InterPro" id="IPR016291">
    <property type="entry name" value="Isochorismatase"/>
</dbReference>
<sequence>MTIPVIRPYPLPSTAELPGARVAWRLDWSRALLLVHDMQRHFVGFFQPGAEPVTSLVANIARLRAHCTARGVPVVYSAQPADQTPGQRGLLTDFWGPGLRGAEAASVVDELAPGPDDVLMTKWRYSAFHRTELADLLRAHGRDQLVVCGVYAHIGVQATAAEAFMRDVRTFVVADAVADFSRAEHDAALSYMAGRCASVTTVDGVLGDAR</sequence>
<dbReference type="InterPro" id="IPR050272">
    <property type="entry name" value="Isochorismatase-like_hydrls"/>
</dbReference>
<dbReference type="EMBL" id="JBHLUH010000058">
    <property type="protein sequence ID" value="MFC0531316.1"/>
    <property type="molecule type" value="Genomic_DNA"/>
</dbReference>
<dbReference type="RefSeq" id="WP_377255527.1">
    <property type="nucleotide sequence ID" value="NZ_JBHLUH010000058.1"/>
</dbReference>
<keyword evidence="4" id="KW-1185">Reference proteome</keyword>
<proteinExistence type="predicted"/>
<keyword evidence="1" id="KW-0378">Hydrolase</keyword>
<feature type="domain" description="Isochorismatase-like" evidence="2">
    <location>
        <begin position="32"/>
        <end position="203"/>
    </location>
</feature>
<evidence type="ECO:0000313" key="3">
    <source>
        <dbReference type="EMBL" id="MFC0531316.1"/>
    </source>
</evidence>
<dbReference type="Proteomes" id="UP001589867">
    <property type="component" value="Unassembled WGS sequence"/>
</dbReference>
<dbReference type="InterPro" id="IPR000868">
    <property type="entry name" value="Isochorismatase-like_dom"/>
</dbReference>
<protein>
    <submittedName>
        <fullName evidence="3">Isochorismatase family protein</fullName>
    </submittedName>
</protein>
<evidence type="ECO:0000256" key="1">
    <source>
        <dbReference type="ARBA" id="ARBA00022801"/>
    </source>
</evidence>
<dbReference type="PRINTS" id="PR01398">
    <property type="entry name" value="ISCHRISMTASE"/>
</dbReference>
<dbReference type="PIRSF" id="PIRSF001111">
    <property type="entry name" value="Isochorismatase"/>
    <property type="match status" value="1"/>
</dbReference>
<dbReference type="InterPro" id="IPR036380">
    <property type="entry name" value="Isochorismatase-like_sf"/>
</dbReference>
<dbReference type="Pfam" id="PF00857">
    <property type="entry name" value="Isochorismatase"/>
    <property type="match status" value="1"/>
</dbReference>
<dbReference type="PANTHER" id="PTHR43540">
    <property type="entry name" value="PEROXYUREIDOACRYLATE/UREIDOACRYLATE AMIDOHYDROLASE-RELATED"/>
    <property type="match status" value="1"/>
</dbReference>
<dbReference type="PANTHER" id="PTHR43540:SF3">
    <property type="entry name" value="ENTEROBACTIN SYNTHASE COMPONENT B"/>
    <property type="match status" value="1"/>
</dbReference>